<dbReference type="AlphaFoldDB" id="A0A7W2ISB1"/>
<evidence type="ECO:0000313" key="3">
    <source>
        <dbReference type="Proteomes" id="UP000571701"/>
    </source>
</evidence>
<name>A0A7W2ISB1_9VIBR</name>
<dbReference type="InterPro" id="IPR009492">
    <property type="entry name" value="TniQ"/>
</dbReference>
<dbReference type="Pfam" id="PF06527">
    <property type="entry name" value="TniQ"/>
    <property type="match status" value="1"/>
</dbReference>
<feature type="domain" description="TniQ" evidence="1">
    <location>
        <begin position="57"/>
        <end position="148"/>
    </location>
</feature>
<organism evidence="2 3">
    <name type="scientific">Vibrio marinisediminis</name>
    <dbReference type="NCBI Taxonomy" id="2758441"/>
    <lineage>
        <taxon>Bacteria</taxon>
        <taxon>Pseudomonadati</taxon>
        <taxon>Pseudomonadota</taxon>
        <taxon>Gammaproteobacteria</taxon>
        <taxon>Vibrionales</taxon>
        <taxon>Vibrionaceae</taxon>
        <taxon>Vibrio</taxon>
    </lineage>
</organism>
<dbReference type="RefSeq" id="WP_182105714.1">
    <property type="nucleotide sequence ID" value="NZ_JACFYF010000001.1"/>
</dbReference>
<proteinExistence type="predicted"/>
<dbReference type="EMBL" id="JACFYF010000001">
    <property type="protein sequence ID" value="MBA5760942.1"/>
    <property type="molecule type" value="Genomic_DNA"/>
</dbReference>
<gene>
    <name evidence="2" type="ORF">H2O73_01200</name>
</gene>
<comment type="caution">
    <text evidence="2">The sequence shown here is derived from an EMBL/GenBank/DDBJ whole genome shotgun (WGS) entry which is preliminary data.</text>
</comment>
<sequence length="265" mass="29930">MNGMMKLLPNEHLSAAPARWHFLGATGAIEHTLEALGVKQVALKPTRLMSTEELVISDLLTKQGTSNSHFSNGMAAYEMSFLRPNEENLYAFNRASLKIVGSHSILPNRWRWCPDCVEEDNDIHGISYYHRDHQLPGVFHCHKHKHKLGLVDSCHECGFHVSSLKSLCVPPYDNKCPNCGMWMSSYDGIFTAAMAAIETASLGLVQNQTYKNRQQASITAIRDHAGLKQVHENSLPERKRLINWLDAFSAHYQSGEIRAFFNQLR</sequence>
<reference evidence="2 3" key="1">
    <citation type="submission" date="2020-07" db="EMBL/GenBank/DDBJ databases">
        <title>Vibrio marinisediminis sp. nov., isolated from marine sediment.</title>
        <authorList>
            <person name="Ji X."/>
        </authorList>
    </citation>
    <scope>NUCLEOTIDE SEQUENCE [LARGE SCALE GENOMIC DNA]</scope>
    <source>
        <strain evidence="2 3">404</strain>
    </source>
</reference>
<keyword evidence="3" id="KW-1185">Reference proteome</keyword>
<protein>
    <submittedName>
        <fullName evidence="2">TniQ family protein</fullName>
    </submittedName>
</protein>
<dbReference type="Proteomes" id="UP000571701">
    <property type="component" value="Unassembled WGS sequence"/>
</dbReference>
<accession>A0A7W2ISB1</accession>
<evidence type="ECO:0000259" key="1">
    <source>
        <dbReference type="Pfam" id="PF06527"/>
    </source>
</evidence>
<evidence type="ECO:0000313" key="2">
    <source>
        <dbReference type="EMBL" id="MBA5760942.1"/>
    </source>
</evidence>